<dbReference type="Proteomes" id="UP001153404">
    <property type="component" value="Unassembled WGS sequence"/>
</dbReference>
<protein>
    <submittedName>
        <fullName evidence="3">Sugar phosphate isomerase/epimerase</fullName>
    </submittedName>
</protein>
<dbReference type="Pfam" id="PF01261">
    <property type="entry name" value="AP_endonuc_2"/>
    <property type="match status" value="1"/>
</dbReference>
<dbReference type="InterPro" id="IPR036237">
    <property type="entry name" value="Xyl_isomerase-like_sf"/>
</dbReference>
<evidence type="ECO:0000259" key="2">
    <source>
        <dbReference type="Pfam" id="PF01261"/>
    </source>
</evidence>
<dbReference type="SUPFAM" id="SSF51658">
    <property type="entry name" value="Xylose isomerase-like"/>
    <property type="match status" value="1"/>
</dbReference>
<dbReference type="PANTHER" id="PTHR12110">
    <property type="entry name" value="HYDROXYPYRUVATE ISOMERASE"/>
    <property type="match status" value="1"/>
</dbReference>
<organism evidence="3 4">
    <name type="scientific">Cohnella rhizosphaerae</name>
    <dbReference type="NCBI Taxonomy" id="1457232"/>
    <lineage>
        <taxon>Bacteria</taxon>
        <taxon>Bacillati</taxon>
        <taxon>Bacillota</taxon>
        <taxon>Bacilli</taxon>
        <taxon>Bacillales</taxon>
        <taxon>Paenibacillaceae</taxon>
        <taxon>Cohnella</taxon>
    </lineage>
</organism>
<dbReference type="EMBL" id="JAPDIA010000003">
    <property type="protein sequence ID" value="MDG0809573.1"/>
    <property type="molecule type" value="Genomic_DNA"/>
</dbReference>
<accession>A0A9X4KS67</accession>
<name>A0A9X4KS67_9BACL</name>
<dbReference type="RefSeq" id="WP_277530944.1">
    <property type="nucleotide sequence ID" value="NZ_JAPDIA010000003.1"/>
</dbReference>
<feature type="region of interest" description="Disordered" evidence="1">
    <location>
        <begin position="206"/>
        <end position="226"/>
    </location>
</feature>
<comment type="caution">
    <text evidence="3">The sequence shown here is derived from an EMBL/GenBank/DDBJ whole genome shotgun (WGS) entry which is preliminary data.</text>
</comment>
<feature type="domain" description="Xylose isomerase-like TIM barrel" evidence="2">
    <location>
        <begin position="31"/>
        <end position="199"/>
    </location>
</feature>
<dbReference type="GO" id="GO:0016853">
    <property type="term" value="F:isomerase activity"/>
    <property type="evidence" value="ECO:0007669"/>
    <property type="project" value="UniProtKB-KW"/>
</dbReference>
<gene>
    <name evidence="3" type="ORF">OMP40_09650</name>
</gene>
<dbReference type="Gene3D" id="3.20.20.150">
    <property type="entry name" value="Divalent-metal-dependent TIM barrel enzymes"/>
    <property type="match status" value="1"/>
</dbReference>
<evidence type="ECO:0000256" key="1">
    <source>
        <dbReference type="SAM" id="MobiDB-lite"/>
    </source>
</evidence>
<sequence length="273" mass="28989">MTAQSEYAVSTYALMELPLQEAVDALLEGPWNAIEVMCEGPHGELLDWPAERLARLRDAGKARGISWSLHAPITGLNPAAREAGEAQAAAVALGRTLDVAERLDARYIVLHPGVAESEATDRAEAGHREALAVRVADMLKRALEASGDSRVAIGLENVPPYPGLLGTDVEFLVRVAELTSSPRVGVVFDTGHAHMLGGGSLPGGFAAGAAPSDRPAPKRQRGEKATSISGLARAPYRCRRLSGCCAPAMQAPGRLRCAACRMRRCRRHGWMSG</sequence>
<evidence type="ECO:0000313" key="3">
    <source>
        <dbReference type="EMBL" id="MDG0809573.1"/>
    </source>
</evidence>
<proteinExistence type="predicted"/>
<dbReference type="InterPro" id="IPR013022">
    <property type="entry name" value="Xyl_isomerase-like_TIM-brl"/>
</dbReference>
<keyword evidence="3" id="KW-0413">Isomerase</keyword>
<evidence type="ECO:0000313" key="4">
    <source>
        <dbReference type="Proteomes" id="UP001153404"/>
    </source>
</evidence>
<dbReference type="PANTHER" id="PTHR12110:SF21">
    <property type="entry name" value="XYLOSE ISOMERASE-LIKE TIM BARREL DOMAIN-CONTAINING PROTEIN"/>
    <property type="match status" value="1"/>
</dbReference>
<dbReference type="InterPro" id="IPR050312">
    <property type="entry name" value="IolE/XylAMocC-like"/>
</dbReference>
<dbReference type="AlphaFoldDB" id="A0A9X4KS67"/>
<reference evidence="3" key="1">
    <citation type="submission" date="2022-10" db="EMBL/GenBank/DDBJ databases">
        <title>Comparative genomic analysis of Cohnella hashimotonis sp. nov., isolated from the International Space Station.</title>
        <authorList>
            <person name="Simpson A."/>
            <person name="Venkateswaran K."/>
        </authorList>
    </citation>
    <scope>NUCLEOTIDE SEQUENCE</scope>
    <source>
        <strain evidence="3">DSM 28161</strain>
    </source>
</reference>
<keyword evidence="4" id="KW-1185">Reference proteome</keyword>